<feature type="compositionally biased region" description="Pro residues" evidence="8">
    <location>
        <begin position="196"/>
        <end position="223"/>
    </location>
</feature>
<evidence type="ECO:0000256" key="3">
    <source>
        <dbReference type="ARBA" id="ARBA00022664"/>
    </source>
</evidence>
<evidence type="ECO:0000256" key="2">
    <source>
        <dbReference type="ARBA" id="ARBA00015189"/>
    </source>
</evidence>
<protein>
    <recommendedName>
        <fullName evidence="2">RNA-binding protein 48</fullName>
    </recommendedName>
</protein>
<dbReference type="GO" id="GO:0008380">
    <property type="term" value="P:RNA splicing"/>
    <property type="evidence" value="ECO:0007669"/>
    <property type="project" value="UniProtKB-KW"/>
</dbReference>
<sequence>MEAVPAHHVKHQLCASRPLYREGREQRAVKAYTVSSESKYLMIYGVPVNRGPDLAPLFSVHGKIDELRGLAEYSKKEDFTEVFLLKYKHIQSARYAKRKMDDLSFFGGFLHVCYGPEHETVAETRQKLQDRRRIIALKTKKSEEETSRKSVKGNSVVRSAGVAKSPKEAPSQVQQQHAGSTTNTLDTPSIPLPCFNVPPPTLSLPPPPPPPSSSTHLPPPPSLSPMLSILPPPPLTNDSLINSYNNPRPLARMPLSLHSKTATAPEKLWLEPPPQYCSSAQSNSHKSSSAASFARVPSAQAIFPPNFDARIHVNTDLVKLLPRQAKVKLMSDIKKPQAEDKHLKKSTAPSNSTSASKISKDKPDLVIREFKPSTCPKFVPRQAVSRKTNKKLVEKDNLNKAIRSSALILGDIQGPDRPPHLTPVNKEIQKSIEDTRKEIRKRVLQWLLPNLQKPAEDGDCFAASEFQLIVTCEQFPSQKLSTGPQNKPEGNTWDKDDKSGIFCLGCGPQEEFYNCADITIEPLSDQNDYSSISRRKVNSETIDGKATVGVKITSETIPTFRPTTSATELKQQKGNVKTRKINLFDWVNQLSLKNGKNQYLLNKDVEQKNADKIKKIFRYNSKITQSTIASPTERSIPKLTNLAVPPSRNSRRNTRLKTSKPRADMSAEKIYSQNRKLIETTVSIPTVILPKKSFKMFTNRVPSGQNWFVRDHKMTTQRSPVAMATPKASLPSKPCHKPKTVRKQVNKVSQIVASPVGRFNLGWWGEHYFKAPATSRIPATWPIKPVLKCRAIILLSGGMDDWCFVNCNANYCPSNLCQCRRELSYAPFYTSSNDHVADQSLSSHVADDIQQPIHLPLTNQLPSLSSQTNVAPPLRNSQYSPVVNRCKAIGLHAGNVHFDQWCDRNCFSFWCPSSLCHCR</sequence>
<comment type="similarity">
    <text evidence="1">Belongs to the RBM48 family.</text>
</comment>
<evidence type="ECO:0000256" key="6">
    <source>
        <dbReference type="ARBA" id="ARBA00023187"/>
    </source>
</evidence>
<evidence type="ECO:0000313" key="9">
    <source>
        <dbReference type="EMBL" id="CAI9735746.1"/>
    </source>
</evidence>
<reference evidence="9" key="1">
    <citation type="submission" date="2023-08" db="EMBL/GenBank/DDBJ databases">
        <authorList>
            <person name="Alioto T."/>
            <person name="Alioto T."/>
            <person name="Gomez Garrido J."/>
        </authorList>
    </citation>
    <scope>NUCLEOTIDE SEQUENCE</scope>
</reference>
<dbReference type="PANTHER" id="PTHR20957">
    <property type="entry name" value="RNA-BINDING PROTEIN 48"/>
    <property type="match status" value="1"/>
</dbReference>
<keyword evidence="6" id="KW-0508">mRNA splicing</keyword>
<feature type="compositionally biased region" description="Basic residues" evidence="8">
    <location>
        <begin position="649"/>
        <end position="660"/>
    </location>
</feature>
<accession>A0AA36BLL7</accession>
<gene>
    <name evidence="9" type="ORF">OCTVUL_1B023999</name>
</gene>
<dbReference type="InterPro" id="IPR034264">
    <property type="entry name" value="RBM48_RRM"/>
</dbReference>
<evidence type="ECO:0000256" key="7">
    <source>
        <dbReference type="ARBA" id="ARBA00035004"/>
    </source>
</evidence>
<evidence type="ECO:0000256" key="5">
    <source>
        <dbReference type="ARBA" id="ARBA00022884"/>
    </source>
</evidence>
<dbReference type="InterPro" id="IPR035979">
    <property type="entry name" value="RBD_domain_sf"/>
</dbReference>
<dbReference type="GO" id="GO:0006397">
    <property type="term" value="P:mRNA processing"/>
    <property type="evidence" value="ECO:0007669"/>
    <property type="project" value="UniProtKB-KW"/>
</dbReference>
<dbReference type="GO" id="GO:0005681">
    <property type="term" value="C:spliceosomal complex"/>
    <property type="evidence" value="ECO:0007669"/>
    <property type="project" value="UniProtKB-KW"/>
</dbReference>
<feature type="region of interest" description="Disordered" evidence="8">
    <location>
        <begin position="332"/>
        <end position="361"/>
    </location>
</feature>
<feature type="compositionally biased region" description="Polar residues" evidence="8">
    <location>
        <begin position="171"/>
        <end position="187"/>
    </location>
</feature>
<keyword evidence="3" id="KW-0507">mRNA processing</keyword>
<name>A0AA36BLL7_OCTVU</name>
<evidence type="ECO:0000313" key="10">
    <source>
        <dbReference type="Proteomes" id="UP001162480"/>
    </source>
</evidence>
<evidence type="ECO:0000256" key="4">
    <source>
        <dbReference type="ARBA" id="ARBA00022728"/>
    </source>
</evidence>
<feature type="region of interest" description="Disordered" evidence="8">
    <location>
        <begin position="139"/>
        <end position="231"/>
    </location>
</feature>
<proteinExistence type="inferred from homology"/>
<feature type="region of interest" description="Disordered" evidence="8">
    <location>
        <begin position="644"/>
        <end position="666"/>
    </location>
</feature>
<dbReference type="CDD" id="cd12442">
    <property type="entry name" value="RRM_RBM48"/>
    <property type="match status" value="1"/>
</dbReference>
<keyword evidence="5" id="KW-0694">RNA-binding</keyword>
<dbReference type="GO" id="GO:0003723">
    <property type="term" value="F:RNA binding"/>
    <property type="evidence" value="ECO:0007669"/>
    <property type="project" value="UniProtKB-KW"/>
</dbReference>
<evidence type="ECO:0000256" key="1">
    <source>
        <dbReference type="ARBA" id="ARBA00006938"/>
    </source>
</evidence>
<evidence type="ECO:0000256" key="8">
    <source>
        <dbReference type="SAM" id="MobiDB-lite"/>
    </source>
</evidence>
<feature type="compositionally biased region" description="Polar residues" evidence="8">
    <location>
        <begin position="347"/>
        <end position="357"/>
    </location>
</feature>
<dbReference type="EMBL" id="OX597831">
    <property type="protein sequence ID" value="CAI9735746.1"/>
    <property type="molecule type" value="Genomic_DNA"/>
</dbReference>
<dbReference type="InterPro" id="IPR039599">
    <property type="entry name" value="RBM48"/>
</dbReference>
<dbReference type="PANTHER" id="PTHR20957:SF0">
    <property type="entry name" value="RNA-BINDING PROTEIN 48"/>
    <property type="match status" value="1"/>
</dbReference>
<organism evidence="9 10">
    <name type="scientific">Octopus vulgaris</name>
    <name type="common">Common octopus</name>
    <dbReference type="NCBI Taxonomy" id="6645"/>
    <lineage>
        <taxon>Eukaryota</taxon>
        <taxon>Metazoa</taxon>
        <taxon>Spiralia</taxon>
        <taxon>Lophotrochozoa</taxon>
        <taxon>Mollusca</taxon>
        <taxon>Cephalopoda</taxon>
        <taxon>Coleoidea</taxon>
        <taxon>Octopodiformes</taxon>
        <taxon>Octopoda</taxon>
        <taxon>Incirrata</taxon>
        <taxon>Octopodidae</taxon>
        <taxon>Octopus</taxon>
    </lineage>
</organism>
<comment type="function">
    <text evidence="7">As a component of the minor spliceosome, involved in the splicing of U12-type introns in pre-mRNAs.</text>
</comment>
<feature type="compositionally biased region" description="Basic and acidic residues" evidence="8">
    <location>
        <begin position="332"/>
        <end position="342"/>
    </location>
</feature>
<dbReference type="Proteomes" id="UP001162480">
    <property type="component" value="Chromosome 18"/>
</dbReference>
<dbReference type="SUPFAM" id="SSF54928">
    <property type="entry name" value="RNA-binding domain, RBD"/>
    <property type="match status" value="1"/>
</dbReference>
<keyword evidence="4" id="KW-0747">Spliceosome</keyword>
<keyword evidence="10" id="KW-1185">Reference proteome</keyword>
<feature type="region of interest" description="Disordered" evidence="8">
    <location>
        <begin position="718"/>
        <end position="738"/>
    </location>
</feature>
<dbReference type="AlphaFoldDB" id="A0AA36BLL7"/>
<dbReference type="GO" id="GO:0005654">
    <property type="term" value="C:nucleoplasm"/>
    <property type="evidence" value="ECO:0007669"/>
    <property type="project" value="TreeGrafter"/>
</dbReference>